<dbReference type="EMBL" id="WIPF01000005">
    <property type="protein sequence ID" value="KAF3231013.1"/>
    <property type="molecule type" value="Genomic_DNA"/>
</dbReference>
<gene>
    <name evidence="3" type="ORF">TWF191_007737</name>
    <name evidence="2" type="ORF">TWF679_002191</name>
    <name evidence="1" type="ORF">TWF788_007837</name>
</gene>
<evidence type="ECO:0000313" key="3">
    <source>
        <dbReference type="EMBL" id="KAF3231013.1"/>
    </source>
</evidence>
<dbReference type="EMBL" id="JAABOE010000046">
    <property type="protein sequence ID" value="KAF3176984.1"/>
    <property type="molecule type" value="Genomic_DNA"/>
</dbReference>
<evidence type="ECO:0000313" key="2">
    <source>
        <dbReference type="EMBL" id="KAF3198206.1"/>
    </source>
</evidence>
<proteinExistence type="predicted"/>
<dbReference type="Proteomes" id="UP000483672">
    <property type="component" value="Unassembled WGS sequence"/>
</dbReference>
<dbReference type="EMBL" id="WIWT01000138">
    <property type="protein sequence ID" value="KAF3198206.1"/>
    <property type="molecule type" value="Genomic_DNA"/>
</dbReference>
<comment type="caution">
    <text evidence="2">The sequence shown here is derived from an EMBL/GenBank/DDBJ whole genome shotgun (WGS) entry which is preliminary data.</text>
</comment>
<evidence type="ECO:0000313" key="5">
    <source>
        <dbReference type="Proteomes" id="UP000483672"/>
    </source>
</evidence>
<organism evidence="2 6">
    <name type="scientific">Orbilia oligospora</name>
    <name type="common">Nematode-trapping fungus</name>
    <name type="synonym">Arthrobotrys oligospora</name>
    <dbReference type="NCBI Taxonomy" id="2813651"/>
    <lineage>
        <taxon>Eukaryota</taxon>
        <taxon>Fungi</taxon>
        <taxon>Dikarya</taxon>
        <taxon>Ascomycota</taxon>
        <taxon>Pezizomycotina</taxon>
        <taxon>Orbiliomycetes</taxon>
        <taxon>Orbiliales</taxon>
        <taxon>Orbiliaceae</taxon>
        <taxon>Orbilia</taxon>
    </lineage>
</organism>
<dbReference type="AlphaFoldDB" id="A0A6G1MDK5"/>
<evidence type="ECO:0000313" key="1">
    <source>
        <dbReference type="EMBL" id="KAF3176984.1"/>
    </source>
</evidence>
<evidence type="ECO:0000313" key="4">
    <source>
        <dbReference type="Proteomes" id="UP000479691"/>
    </source>
</evidence>
<reference evidence="4 5" key="1">
    <citation type="submission" date="2019-06" db="EMBL/GenBank/DDBJ databases">
        <authorList>
            <person name="Palmer J.M."/>
        </authorList>
    </citation>
    <scope>NUCLEOTIDE SEQUENCE</scope>
    <source>
        <strain evidence="3 5">TWF191</strain>
        <strain evidence="2">TWF679</strain>
        <strain evidence="1 4">TWF788</strain>
    </source>
</reference>
<accession>A0A6G1MDK5</accession>
<dbReference type="OrthoDB" id="5305876at2759"/>
<dbReference type="Proteomes" id="UP000614610">
    <property type="component" value="Unassembled WGS sequence"/>
</dbReference>
<dbReference type="Proteomes" id="UP000479691">
    <property type="component" value="Unassembled WGS sequence"/>
</dbReference>
<sequence>MASASQLDLFPLVAPFHDQVFNKRSPLSISHSQRKALLDRLLEISFMFQQQYSAGRGIAITVSHKSKASTHQSDSKKPVAAISVATSSLIARRVAVKKLATRLPFSSTKALHNARRMQLLGRNSWARGRHVHQQRSLNLLRFTVLGFGGTDPWGELAFSCGETQWFWMGGNLIGYLMADSSLGGLIEEGPHPVGEPAAIESLPSSNPNGCRYLEDIARYKRAPTPDTGCFNLEDLLDDLDDFALPAAEDSEADSWHLSF</sequence>
<name>A0A6G1MDK5_ORBOL</name>
<evidence type="ECO:0000313" key="6">
    <source>
        <dbReference type="Proteomes" id="UP000614610"/>
    </source>
</evidence>
<protein>
    <submittedName>
        <fullName evidence="2">Uncharacterized protein</fullName>
    </submittedName>
</protein>